<accession>A0A0A8YEX0</accession>
<dbReference type="AlphaFoldDB" id="A0A0A8YEX0"/>
<reference evidence="2" key="1">
    <citation type="submission" date="2014-09" db="EMBL/GenBank/DDBJ databases">
        <authorList>
            <person name="Magalhaes I.L.F."/>
            <person name="Oliveira U."/>
            <person name="Santos F.R."/>
            <person name="Vidigal T.H.D.A."/>
            <person name="Brescovit A.D."/>
            <person name="Santos A.J."/>
        </authorList>
    </citation>
    <scope>NUCLEOTIDE SEQUENCE</scope>
    <source>
        <tissue evidence="2">Shoot tissue taken approximately 20 cm above the soil surface</tissue>
    </source>
</reference>
<evidence type="ECO:0000256" key="1">
    <source>
        <dbReference type="SAM" id="MobiDB-lite"/>
    </source>
</evidence>
<name>A0A0A8YEX0_ARUDO</name>
<sequence>MASDKDISGRTIGREDIALIFEGVPGEPGTKVPLRNRPSSTNKMEHQSGDTIQTENMKVDEDVQENVFLEYLCISEDGQGSSDPSVNLDEKGKIPAEKLAPEQADLNESRVVSISAPQTATSCNRKPVPDADPVAIAPNWNPIVLQHKDNQVETTNTKLTMFDKEVPVMNAKSQLPKFYHASMTGDQSSSSTISCIVGPRLPIEVMEHSFKFMVSCRHPNILKPFGVWNFDDGTGLITFPVLDGTISKIPRSELFVEHGGILSDFTEEGHRVMRDISCAVHYVNMHYGREEACTGPGGPRW</sequence>
<dbReference type="EMBL" id="GBRH01273191">
    <property type="protein sequence ID" value="JAD24704.1"/>
    <property type="molecule type" value="Transcribed_RNA"/>
</dbReference>
<proteinExistence type="predicted"/>
<protein>
    <recommendedName>
        <fullName evidence="3">Protein kinase domain-containing protein</fullName>
    </recommendedName>
</protein>
<reference evidence="2" key="2">
    <citation type="journal article" date="2015" name="Data Brief">
        <title>Shoot transcriptome of the giant reed, Arundo donax.</title>
        <authorList>
            <person name="Barrero R.A."/>
            <person name="Guerrero F.D."/>
            <person name="Moolhuijzen P."/>
            <person name="Goolsby J.A."/>
            <person name="Tidwell J."/>
            <person name="Bellgard S.E."/>
            <person name="Bellgard M.I."/>
        </authorList>
    </citation>
    <scope>NUCLEOTIDE SEQUENCE</scope>
    <source>
        <tissue evidence="2">Shoot tissue taken approximately 20 cm above the soil surface</tissue>
    </source>
</reference>
<evidence type="ECO:0000313" key="2">
    <source>
        <dbReference type="EMBL" id="JAD24704.1"/>
    </source>
</evidence>
<evidence type="ECO:0008006" key="3">
    <source>
        <dbReference type="Google" id="ProtNLM"/>
    </source>
</evidence>
<organism evidence="2">
    <name type="scientific">Arundo donax</name>
    <name type="common">Giant reed</name>
    <name type="synonym">Donax arundinaceus</name>
    <dbReference type="NCBI Taxonomy" id="35708"/>
    <lineage>
        <taxon>Eukaryota</taxon>
        <taxon>Viridiplantae</taxon>
        <taxon>Streptophyta</taxon>
        <taxon>Embryophyta</taxon>
        <taxon>Tracheophyta</taxon>
        <taxon>Spermatophyta</taxon>
        <taxon>Magnoliopsida</taxon>
        <taxon>Liliopsida</taxon>
        <taxon>Poales</taxon>
        <taxon>Poaceae</taxon>
        <taxon>PACMAD clade</taxon>
        <taxon>Arundinoideae</taxon>
        <taxon>Arundineae</taxon>
        <taxon>Arundo</taxon>
    </lineage>
</organism>
<feature type="region of interest" description="Disordered" evidence="1">
    <location>
        <begin position="24"/>
        <end position="49"/>
    </location>
</feature>